<dbReference type="PANTHER" id="PTHR48069">
    <property type="entry name" value="DIHYDROFOLATE REDUCTASE"/>
    <property type="match status" value="1"/>
</dbReference>
<dbReference type="GO" id="GO:0046452">
    <property type="term" value="P:dihydrofolate metabolic process"/>
    <property type="evidence" value="ECO:0007669"/>
    <property type="project" value="TreeGrafter"/>
</dbReference>
<comment type="caution">
    <text evidence="9">The sequence shown here is derived from an EMBL/GenBank/DDBJ whole genome shotgun (WGS) entry which is preliminary data.</text>
</comment>
<proteinExistence type="inferred from homology"/>
<evidence type="ECO:0000313" key="9">
    <source>
        <dbReference type="EMBL" id="MTB72073.1"/>
    </source>
</evidence>
<dbReference type="UniPathway" id="UPA00077">
    <property type="reaction ID" value="UER00158"/>
</dbReference>
<organism evidence="9 10">
    <name type="scientific">Arsenicicoccus cauae</name>
    <dbReference type="NCBI Taxonomy" id="2663847"/>
    <lineage>
        <taxon>Bacteria</taxon>
        <taxon>Bacillati</taxon>
        <taxon>Actinomycetota</taxon>
        <taxon>Actinomycetes</taxon>
        <taxon>Micrococcales</taxon>
        <taxon>Intrasporangiaceae</taxon>
        <taxon>Arsenicicoccus</taxon>
    </lineage>
</organism>
<dbReference type="SUPFAM" id="SSF53597">
    <property type="entry name" value="Dihydrofolate reductase-like"/>
    <property type="match status" value="1"/>
</dbReference>
<comment type="similarity">
    <text evidence="2 7">Belongs to the dihydrofolate reductase family.</text>
</comment>
<evidence type="ECO:0000256" key="6">
    <source>
        <dbReference type="ARBA" id="ARBA00023002"/>
    </source>
</evidence>
<dbReference type="Proteomes" id="UP000431092">
    <property type="component" value="Unassembled WGS sequence"/>
</dbReference>
<keyword evidence="10" id="KW-1185">Reference proteome</keyword>
<dbReference type="InterPro" id="IPR001796">
    <property type="entry name" value="DHFR_dom"/>
</dbReference>
<dbReference type="Pfam" id="PF00186">
    <property type="entry name" value="DHFR_1"/>
    <property type="match status" value="1"/>
</dbReference>
<dbReference type="RefSeq" id="WP_154593372.1">
    <property type="nucleotide sequence ID" value="NZ_CP171001.1"/>
</dbReference>
<dbReference type="PRINTS" id="PR00070">
    <property type="entry name" value="DHFR"/>
</dbReference>
<dbReference type="GO" id="GO:0046655">
    <property type="term" value="P:folic acid metabolic process"/>
    <property type="evidence" value="ECO:0007669"/>
    <property type="project" value="TreeGrafter"/>
</dbReference>
<evidence type="ECO:0000256" key="5">
    <source>
        <dbReference type="ARBA" id="ARBA00022857"/>
    </source>
</evidence>
<keyword evidence="6 7" id="KW-0560">Oxidoreductase</keyword>
<dbReference type="PROSITE" id="PS51330">
    <property type="entry name" value="DHFR_2"/>
    <property type="match status" value="1"/>
</dbReference>
<feature type="domain" description="DHFR" evidence="8">
    <location>
        <begin position="5"/>
        <end position="161"/>
    </location>
</feature>
<protein>
    <recommendedName>
        <fullName evidence="3 7">Dihydrofolate reductase</fullName>
        <ecNumber evidence="3 7">1.5.1.3</ecNumber>
    </recommendedName>
</protein>
<dbReference type="InterPro" id="IPR024072">
    <property type="entry name" value="DHFR-like_dom_sf"/>
</dbReference>
<dbReference type="Gene3D" id="3.40.430.10">
    <property type="entry name" value="Dihydrofolate Reductase, subunit A"/>
    <property type="match status" value="1"/>
</dbReference>
<dbReference type="GO" id="GO:0006730">
    <property type="term" value="P:one-carbon metabolic process"/>
    <property type="evidence" value="ECO:0007669"/>
    <property type="project" value="UniProtKB-KW"/>
</dbReference>
<accession>A0A6I3IHJ2</accession>
<dbReference type="PIRSF" id="PIRSF000194">
    <property type="entry name" value="DHFR"/>
    <property type="match status" value="1"/>
</dbReference>
<dbReference type="EMBL" id="WLVL01000037">
    <property type="protein sequence ID" value="MTB72073.1"/>
    <property type="molecule type" value="Genomic_DNA"/>
</dbReference>
<dbReference type="EC" id="1.5.1.3" evidence="3 7"/>
<evidence type="ECO:0000259" key="8">
    <source>
        <dbReference type="PROSITE" id="PS51330"/>
    </source>
</evidence>
<dbReference type="CDD" id="cd00209">
    <property type="entry name" value="DHFR"/>
    <property type="match status" value="1"/>
</dbReference>
<keyword evidence="4 7" id="KW-0554">One-carbon metabolism</keyword>
<evidence type="ECO:0000256" key="2">
    <source>
        <dbReference type="ARBA" id="ARBA00009539"/>
    </source>
</evidence>
<dbReference type="GO" id="GO:0046654">
    <property type="term" value="P:tetrahydrofolate biosynthetic process"/>
    <property type="evidence" value="ECO:0007669"/>
    <property type="project" value="UniProtKB-UniPathway"/>
</dbReference>
<reference evidence="9 10" key="1">
    <citation type="submission" date="2019-11" db="EMBL/GenBank/DDBJ databases">
        <title>Whole genome sequencing identifies a novel species of the genus Arsenicicoccus isolated from human blood.</title>
        <authorList>
            <person name="Jeong J.H."/>
            <person name="Kweon O.J."/>
            <person name="Kim H.R."/>
            <person name="Kim T.-H."/>
            <person name="Ha S.-M."/>
            <person name="Lee M.-K."/>
        </authorList>
    </citation>
    <scope>NUCLEOTIDE SEQUENCE [LARGE SCALE GENOMIC DNA]</scope>
    <source>
        <strain evidence="9 10">MKL-02</strain>
    </source>
</reference>
<evidence type="ECO:0000256" key="1">
    <source>
        <dbReference type="ARBA" id="ARBA00004903"/>
    </source>
</evidence>
<comment type="pathway">
    <text evidence="1 7">Cofactor biosynthesis; tetrahydrofolate biosynthesis; 5,6,7,8-tetrahydrofolate from 7,8-dihydrofolate: step 1/1.</text>
</comment>
<comment type="function">
    <text evidence="7">Key enzyme in folate metabolism. Catalyzes an essential reaction for de novo glycine and purine synthesis, and for DNA precursor synthesis.</text>
</comment>
<dbReference type="PANTHER" id="PTHR48069:SF3">
    <property type="entry name" value="DIHYDROFOLATE REDUCTASE"/>
    <property type="match status" value="1"/>
</dbReference>
<dbReference type="GO" id="GO:0004146">
    <property type="term" value="F:dihydrofolate reductase activity"/>
    <property type="evidence" value="ECO:0007669"/>
    <property type="project" value="UniProtKB-EC"/>
</dbReference>
<evidence type="ECO:0000313" key="10">
    <source>
        <dbReference type="Proteomes" id="UP000431092"/>
    </source>
</evidence>
<evidence type="ECO:0000256" key="4">
    <source>
        <dbReference type="ARBA" id="ARBA00022563"/>
    </source>
</evidence>
<sequence>MTSRTLTLVAAVGRNGALGREGALLWRLPGDLPRFKALTEGRPLVMGRKTYESIGRALPGRRTIVITRDPGWSVADAESASSLEEALALAGEGEVCCGGGGEIYALALPLADRLELTEVDDAPEADTWFPEVDREQWREVRREQVAGTDAHPGFAFVTYDRVRG</sequence>
<gene>
    <name evidence="9" type="ORF">GGG17_08850</name>
</gene>
<dbReference type="InterPro" id="IPR012259">
    <property type="entry name" value="DHFR"/>
</dbReference>
<keyword evidence="5 7" id="KW-0521">NADP</keyword>
<dbReference type="AlphaFoldDB" id="A0A6I3IHJ2"/>
<evidence type="ECO:0000256" key="7">
    <source>
        <dbReference type="PIRNR" id="PIRNR000194"/>
    </source>
</evidence>
<name>A0A6I3IHJ2_9MICO</name>
<evidence type="ECO:0000256" key="3">
    <source>
        <dbReference type="ARBA" id="ARBA00012856"/>
    </source>
</evidence>
<dbReference type="GO" id="GO:0005829">
    <property type="term" value="C:cytosol"/>
    <property type="evidence" value="ECO:0007669"/>
    <property type="project" value="TreeGrafter"/>
</dbReference>
<dbReference type="GO" id="GO:0050661">
    <property type="term" value="F:NADP binding"/>
    <property type="evidence" value="ECO:0007669"/>
    <property type="project" value="InterPro"/>
</dbReference>
<comment type="catalytic activity">
    <reaction evidence="7">
        <text>(6S)-5,6,7,8-tetrahydrofolate + NADP(+) = 7,8-dihydrofolate + NADPH + H(+)</text>
        <dbReference type="Rhea" id="RHEA:15009"/>
        <dbReference type="ChEBI" id="CHEBI:15378"/>
        <dbReference type="ChEBI" id="CHEBI:57451"/>
        <dbReference type="ChEBI" id="CHEBI:57453"/>
        <dbReference type="ChEBI" id="CHEBI:57783"/>
        <dbReference type="ChEBI" id="CHEBI:58349"/>
        <dbReference type="EC" id="1.5.1.3"/>
    </reaction>
</comment>